<reference evidence="5" key="1">
    <citation type="journal article" date="2021" name="Cell">
        <title>Tracing the genetic footprints of vertebrate landing in non-teleost ray-finned fishes.</title>
        <authorList>
            <person name="Bi X."/>
            <person name="Wang K."/>
            <person name="Yang L."/>
            <person name="Pan H."/>
            <person name="Jiang H."/>
            <person name="Wei Q."/>
            <person name="Fang M."/>
            <person name="Yu H."/>
            <person name="Zhu C."/>
            <person name="Cai Y."/>
            <person name="He Y."/>
            <person name="Gan X."/>
            <person name="Zeng H."/>
            <person name="Yu D."/>
            <person name="Zhu Y."/>
            <person name="Jiang H."/>
            <person name="Qiu Q."/>
            <person name="Yang H."/>
            <person name="Zhang Y.E."/>
            <person name="Wang W."/>
            <person name="Zhu M."/>
            <person name="He S."/>
            <person name="Zhang G."/>
        </authorList>
    </citation>
    <scope>NUCLEOTIDE SEQUENCE</scope>
    <source>
        <strain evidence="5">Pddl_001</strain>
    </source>
</reference>
<evidence type="ECO:0000256" key="2">
    <source>
        <dbReference type="ARBA" id="ARBA00022964"/>
    </source>
</evidence>
<dbReference type="SUPFAM" id="SSF48484">
    <property type="entry name" value="Lipoxigenase"/>
    <property type="match status" value="1"/>
</dbReference>
<feature type="non-terminal residue" evidence="5">
    <location>
        <position position="1"/>
    </location>
</feature>
<dbReference type="EMBL" id="JAAWVQ010073937">
    <property type="protein sequence ID" value="MBN3277821.1"/>
    <property type="molecule type" value="Genomic_DNA"/>
</dbReference>
<evidence type="ECO:0000313" key="5">
    <source>
        <dbReference type="EMBL" id="MBN3277821.1"/>
    </source>
</evidence>
<dbReference type="PANTHER" id="PTHR11771">
    <property type="entry name" value="LIPOXYGENASE"/>
    <property type="match status" value="1"/>
</dbReference>
<evidence type="ECO:0000256" key="3">
    <source>
        <dbReference type="ARBA" id="ARBA00023002"/>
    </source>
</evidence>
<keyword evidence="5" id="KW-0413">Isomerase</keyword>
<dbReference type="Gene3D" id="3.10.450.60">
    <property type="match status" value="1"/>
</dbReference>
<dbReference type="GO" id="GO:0016853">
    <property type="term" value="F:isomerase activity"/>
    <property type="evidence" value="ECO:0007669"/>
    <property type="project" value="UniProtKB-KW"/>
</dbReference>
<name>A0ABS2XV22_POLSP</name>
<keyword evidence="3" id="KW-0560">Oxidoreductase</keyword>
<feature type="domain" description="Lipoxygenase" evidence="4">
    <location>
        <begin position="1"/>
        <end position="71"/>
    </location>
</feature>
<keyword evidence="2" id="KW-0223">Dioxygenase</keyword>
<dbReference type="PROSITE" id="PS51393">
    <property type="entry name" value="LIPOXYGENASE_3"/>
    <property type="match status" value="1"/>
</dbReference>
<keyword evidence="1" id="KW-0479">Metal-binding</keyword>
<dbReference type="InterPro" id="IPR013819">
    <property type="entry name" value="LipOase_C"/>
</dbReference>
<keyword evidence="6" id="KW-1185">Reference proteome</keyword>
<protein>
    <submittedName>
        <fullName evidence="5">LOXE3 isomerase</fullName>
    </submittedName>
</protein>
<accession>A0ABS2XV22</accession>
<feature type="non-terminal residue" evidence="5">
    <location>
        <position position="71"/>
    </location>
</feature>
<dbReference type="InterPro" id="IPR000907">
    <property type="entry name" value="LipOase"/>
</dbReference>
<organism evidence="5 6">
    <name type="scientific">Polyodon spathula</name>
    <name type="common">North American paddlefish</name>
    <name type="synonym">Squalus spathula</name>
    <dbReference type="NCBI Taxonomy" id="7913"/>
    <lineage>
        <taxon>Eukaryota</taxon>
        <taxon>Metazoa</taxon>
        <taxon>Chordata</taxon>
        <taxon>Craniata</taxon>
        <taxon>Vertebrata</taxon>
        <taxon>Euteleostomi</taxon>
        <taxon>Actinopterygii</taxon>
        <taxon>Chondrostei</taxon>
        <taxon>Acipenseriformes</taxon>
        <taxon>Polyodontidae</taxon>
        <taxon>Polyodon</taxon>
    </lineage>
</organism>
<dbReference type="Proteomes" id="UP001166093">
    <property type="component" value="Unassembled WGS sequence"/>
</dbReference>
<evidence type="ECO:0000256" key="1">
    <source>
        <dbReference type="ARBA" id="ARBA00022723"/>
    </source>
</evidence>
<sequence length="71" mass="8121">MVSGFLESNSLQEEMEKGNIFLVDYQLLEDVPANTINGHTQYIPAPLCLLYKDPHNKLKPIAIQLLHWRAT</sequence>
<evidence type="ECO:0000259" key="4">
    <source>
        <dbReference type="PROSITE" id="PS51393"/>
    </source>
</evidence>
<proteinExistence type="predicted"/>
<dbReference type="InterPro" id="IPR036226">
    <property type="entry name" value="LipOase_C_sf"/>
</dbReference>
<comment type="caution">
    <text evidence="5">The sequence shown here is derived from an EMBL/GenBank/DDBJ whole genome shotgun (WGS) entry which is preliminary data.</text>
</comment>
<gene>
    <name evidence="5" type="primary">Aloxe3_0</name>
    <name evidence="5" type="ORF">GTO93_0011142</name>
</gene>
<evidence type="ECO:0000313" key="6">
    <source>
        <dbReference type="Proteomes" id="UP001166093"/>
    </source>
</evidence>